<sequence length="362" mass="37966">MKSAWSLLLVVLAVLPAGTVRAASPPADLGQRWIDGYVRPQAAALVQAAGAVDTALSAYCAAPGDAAAYEAVRTRVGALAQAWGRIEFLRFGPLVEANRFERFAFFPDPRGLVQKQVGALLAAADTAVLEEGALAARSVAVQGLPALDHALFATDAADVIGRDDAAGRYRCAYARAVARTLGRTAGEIAHGWSTEGTFAREFARPAAGNRLYRTPAEVAAEGVKALSGGIQFVRDIKLAPALGTGPDSARGQRLPLWRSGATARLLSGTVTGMRDFLDAGRLGETLAADARWVSAAFHDEATRIAQGLDAVPLPLDRALTEPEARAAIELAMLQLKNLQDINDAFLAPALGVNIGFNAFDGD</sequence>
<dbReference type="OrthoDB" id="5729110at2"/>
<evidence type="ECO:0000259" key="4">
    <source>
        <dbReference type="Pfam" id="PF09375"/>
    </source>
</evidence>
<keyword evidence="6" id="KW-1185">Reference proteome</keyword>
<keyword evidence="2 3" id="KW-0732">Signal</keyword>
<name>A0A160DVU4_9GAMM</name>
<dbReference type="EMBL" id="CP015249">
    <property type="protein sequence ID" value="ANB17943.1"/>
    <property type="molecule type" value="Genomic_DNA"/>
</dbReference>
<dbReference type="Gene3D" id="1.20.1420.20">
    <property type="entry name" value="M75 peptidase, HXXE motif"/>
    <property type="match status" value="1"/>
</dbReference>
<evidence type="ECO:0000313" key="6">
    <source>
        <dbReference type="Proteomes" id="UP000076830"/>
    </source>
</evidence>
<dbReference type="KEGG" id="dko:I596_1921"/>
<reference evidence="5 6" key="1">
    <citation type="submission" date="2016-04" db="EMBL/GenBank/DDBJ databases">
        <title>Complete genome sequence of Dokdonella koreensis DS-123T.</title>
        <authorList>
            <person name="Kim J.F."/>
            <person name="Lee H."/>
            <person name="Kwak M.-J."/>
        </authorList>
    </citation>
    <scope>NUCLEOTIDE SEQUENCE [LARGE SCALE GENOMIC DNA]</scope>
    <source>
        <strain evidence="5 6">DS-123</strain>
    </source>
</reference>
<dbReference type="CDD" id="cd14659">
    <property type="entry name" value="Imelysin-like_IPPA"/>
    <property type="match status" value="1"/>
</dbReference>
<organism evidence="5 6">
    <name type="scientific">Dokdonella koreensis DS-123</name>
    <dbReference type="NCBI Taxonomy" id="1300342"/>
    <lineage>
        <taxon>Bacteria</taxon>
        <taxon>Pseudomonadati</taxon>
        <taxon>Pseudomonadota</taxon>
        <taxon>Gammaproteobacteria</taxon>
        <taxon>Lysobacterales</taxon>
        <taxon>Rhodanobacteraceae</taxon>
        <taxon>Dokdonella</taxon>
    </lineage>
</organism>
<evidence type="ECO:0000256" key="2">
    <source>
        <dbReference type="ARBA" id="ARBA00022729"/>
    </source>
</evidence>
<comment type="subcellular location">
    <subcellularLocation>
        <location evidence="1">Cell envelope</location>
    </subcellularLocation>
</comment>
<feature type="chain" id="PRO_5007813721" evidence="3">
    <location>
        <begin position="23"/>
        <end position="362"/>
    </location>
</feature>
<evidence type="ECO:0000256" key="1">
    <source>
        <dbReference type="ARBA" id="ARBA00004196"/>
    </source>
</evidence>
<dbReference type="Proteomes" id="UP000076830">
    <property type="component" value="Chromosome"/>
</dbReference>
<dbReference type="Pfam" id="PF09375">
    <property type="entry name" value="Peptidase_M75"/>
    <property type="match status" value="1"/>
</dbReference>
<gene>
    <name evidence="5" type="ORF">I596_1921</name>
</gene>
<dbReference type="GO" id="GO:0030313">
    <property type="term" value="C:cell envelope"/>
    <property type="evidence" value="ECO:0007669"/>
    <property type="project" value="UniProtKB-SubCell"/>
</dbReference>
<proteinExistence type="predicted"/>
<accession>A0A160DVU4</accession>
<dbReference type="STRING" id="1300342.I596_1921"/>
<dbReference type="RefSeq" id="WP_083965474.1">
    <property type="nucleotide sequence ID" value="NZ_CP015249.1"/>
</dbReference>
<feature type="signal peptide" evidence="3">
    <location>
        <begin position="1"/>
        <end position="22"/>
    </location>
</feature>
<protein>
    <submittedName>
        <fullName evidence="5">Imelysin</fullName>
    </submittedName>
</protein>
<feature type="domain" description="Imelysin-like" evidence="4">
    <location>
        <begin position="39"/>
        <end position="339"/>
    </location>
</feature>
<evidence type="ECO:0000256" key="3">
    <source>
        <dbReference type="SAM" id="SignalP"/>
    </source>
</evidence>
<dbReference type="AlphaFoldDB" id="A0A160DVU4"/>
<dbReference type="InterPro" id="IPR018976">
    <property type="entry name" value="Imelysin-like"/>
</dbReference>
<evidence type="ECO:0000313" key="5">
    <source>
        <dbReference type="EMBL" id="ANB17943.1"/>
    </source>
</evidence>
<dbReference type="InterPro" id="IPR038352">
    <property type="entry name" value="Imelysin_sf"/>
</dbReference>
<dbReference type="InterPro" id="IPR034984">
    <property type="entry name" value="Imelysin-like_IPPA"/>
</dbReference>